<dbReference type="InParanoid" id="A0A136IWI1"/>
<dbReference type="AlphaFoldDB" id="A0A136IWI1"/>
<keyword evidence="3" id="KW-1185">Reference proteome</keyword>
<name>A0A136IWI1_9PEZI</name>
<protein>
    <submittedName>
        <fullName evidence="2">Uncharacterized protein</fullName>
    </submittedName>
</protein>
<gene>
    <name evidence="2" type="ORF">Micbo1qcDRAFT_177131</name>
</gene>
<sequence length="399" mass="44410">MRGIAVGKAIKATERRLAKSLQHALDFVTPPASPTRRTPTTSPGSPAYTVTGWPGDSFFPPMAEIFANDAIDDDSGGNENSKSAPQDHETDWETVDEEIKNLYARVKLIVRDVWDIPNPDRRRFPRFCPVKQELFTYESDINHLHDHHGSSPHARDETPLTPAQDKDEFNKHFFALYPHLAIEAAPDTQMVIDYGMDPVTVVKEYWKPEHLPLARVGDAVFTGEHLAKWLVEWSVYVHGCDSVETEWARDFGHAVVLLYETYMGLDAAVTCGTHGGPVPPPRGSPRFRAIMGYLDPATEFCDKVSVLLRVVARECQTAAVDGMIRSGATASGGGGELGAVEIEAGRKVVMALFLPGEHLEAVKYLTEWATRFNERFRGEAPREDYHMLDSVLGRTLRKG</sequence>
<evidence type="ECO:0000313" key="3">
    <source>
        <dbReference type="Proteomes" id="UP000070501"/>
    </source>
</evidence>
<dbReference type="Proteomes" id="UP000070501">
    <property type="component" value="Unassembled WGS sequence"/>
</dbReference>
<organism evidence="2 3">
    <name type="scientific">Microdochium bolleyi</name>
    <dbReference type="NCBI Taxonomy" id="196109"/>
    <lineage>
        <taxon>Eukaryota</taxon>
        <taxon>Fungi</taxon>
        <taxon>Dikarya</taxon>
        <taxon>Ascomycota</taxon>
        <taxon>Pezizomycotina</taxon>
        <taxon>Sordariomycetes</taxon>
        <taxon>Xylariomycetidae</taxon>
        <taxon>Xylariales</taxon>
        <taxon>Microdochiaceae</taxon>
        <taxon>Microdochium</taxon>
    </lineage>
</organism>
<feature type="region of interest" description="Disordered" evidence="1">
    <location>
        <begin position="69"/>
        <end position="93"/>
    </location>
</feature>
<evidence type="ECO:0000313" key="2">
    <source>
        <dbReference type="EMBL" id="KXJ89252.1"/>
    </source>
</evidence>
<feature type="compositionally biased region" description="Low complexity" evidence="1">
    <location>
        <begin position="34"/>
        <end position="47"/>
    </location>
</feature>
<evidence type="ECO:0000256" key="1">
    <source>
        <dbReference type="SAM" id="MobiDB-lite"/>
    </source>
</evidence>
<feature type="region of interest" description="Disordered" evidence="1">
    <location>
        <begin position="26"/>
        <end position="53"/>
    </location>
</feature>
<reference evidence="3" key="1">
    <citation type="submission" date="2016-02" db="EMBL/GenBank/DDBJ databases">
        <title>Draft genome sequence of Microdochium bolleyi, a fungal endophyte of beachgrass.</title>
        <authorList>
            <consortium name="DOE Joint Genome Institute"/>
            <person name="David A.S."/>
            <person name="May G."/>
            <person name="Haridas S."/>
            <person name="Lim J."/>
            <person name="Wang M."/>
            <person name="Labutti K."/>
            <person name="Lipzen A."/>
            <person name="Barry K."/>
            <person name="Grigoriev I.V."/>
        </authorList>
    </citation>
    <scope>NUCLEOTIDE SEQUENCE [LARGE SCALE GENOMIC DNA]</scope>
    <source>
        <strain evidence="3">J235TASD1</strain>
    </source>
</reference>
<dbReference type="EMBL" id="KQ964255">
    <property type="protein sequence ID" value="KXJ89252.1"/>
    <property type="molecule type" value="Genomic_DNA"/>
</dbReference>
<accession>A0A136IWI1</accession>
<proteinExistence type="predicted"/>
<dbReference type="OrthoDB" id="10429829at2759"/>